<dbReference type="Pfam" id="PF02457">
    <property type="entry name" value="DAC"/>
    <property type="match status" value="1"/>
</dbReference>
<gene>
    <name evidence="7" type="ORF">FKZ61_23195</name>
</gene>
<name>A0A540V8D7_9CHLR</name>
<comment type="catalytic activity">
    <reaction evidence="1">
        <text>2 ATP = 3',3'-c-di-AMP + 2 diphosphate</text>
        <dbReference type="Rhea" id="RHEA:35655"/>
        <dbReference type="ChEBI" id="CHEBI:30616"/>
        <dbReference type="ChEBI" id="CHEBI:33019"/>
        <dbReference type="ChEBI" id="CHEBI:71500"/>
        <dbReference type="EC" id="2.7.7.85"/>
    </reaction>
</comment>
<dbReference type="InParanoid" id="A0A540V8D7"/>
<dbReference type="InterPro" id="IPR050338">
    <property type="entry name" value="DisA"/>
</dbReference>
<keyword evidence="8" id="KW-1185">Reference proteome</keyword>
<evidence type="ECO:0000313" key="7">
    <source>
        <dbReference type="EMBL" id="TQE93027.1"/>
    </source>
</evidence>
<keyword evidence="5" id="KW-0067">ATP-binding</keyword>
<accession>A0A540V8D7</accession>
<comment type="caution">
    <text evidence="7">The sequence shown here is derived from an EMBL/GenBank/DDBJ whole genome shotgun (WGS) entry which is preliminary data.</text>
</comment>
<sequence length="200" mass="22072">MSGKNEADILRDIRSKVKDINFDTLEEVVLLAVEIAREGREGRKIGTLFVVSDEEETLKCSKPLILDPLWCHPSELKRIQNPGMRETLKELAQLDGAFIVSDDGIVLSGCRYIHASIEGVQLPLGLGSRHMAAAAITKHTRAIAVVVSESSIVRIFDDGEIIAEIIPELWLIRRHGLHISGPYSARNVEQITVASKRDSG</sequence>
<dbReference type="EMBL" id="VIGC01000057">
    <property type="protein sequence ID" value="TQE93027.1"/>
    <property type="molecule type" value="Genomic_DNA"/>
</dbReference>
<dbReference type="SUPFAM" id="SSF143597">
    <property type="entry name" value="YojJ-like"/>
    <property type="match status" value="1"/>
</dbReference>
<evidence type="ECO:0000256" key="2">
    <source>
        <dbReference type="ARBA" id="ARBA00022679"/>
    </source>
</evidence>
<dbReference type="GO" id="GO:0005524">
    <property type="term" value="F:ATP binding"/>
    <property type="evidence" value="ECO:0007669"/>
    <property type="project" value="UniProtKB-KW"/>
</dbReference>
<keyword evidence="3" id="KW-0548">Nucleotidyltransferase</keyword>
<dbReference type="AlphaFoldDB" id="A0A540V8D7"/>
<dbReference type="GO" id="GO:0004016">
    <property type="term" value="F:adenylate cyclase activity"/>
    <property type="evidence" value="ECO:0007669"/>
    <property type="project" value="TreeGrafter"/>
</dbReference>
<dbReference type="PANTHER" id="PTHR34185:SF1">
    <property type="entry name" value="DIADENYLATE CYCLASE"/>
    <property type="match status" value="1"/>
</dbReference>
<dbReference type="Gene3D" id="3.40.1700.10">
    <property type="entry name" value="DNA integrity scanning protein, DisA, N-terminal domain"/>
    <property type="match status" value="1"/>
</dbReference>
<dbReference type="GO" id="GO:0106408">
    <property type="term" value="F:diadenylate cyclase activity"/>
    <property type="evidence" value="ECO:0007669"/>
    <property type="project" value="UniProtKB-EC"/>
</dbReference>
<dbReference type="PROSITE" id="PS51794">
    <property type="entry name" value="DAC"/>
    <property type="match status" value="1"/>
</dbReference>
<proteinExistence type="predicted"/>
<evidence type="ECO:0000256" key="5">
    <source>
        <dbReference type="ARBA" id="ARBA00022840"/>
    </source>
</evidence>
<organism evidence="7 8">
    <name type="scientific">Litorilinea aerophila</name>
    <dbReference type="NCBI Taxonomy" id="1204385"/>
    <lineage>
        <taxon>Bacteria</taxon>
        <taxon>Bacillati</taxon>
        <taxon>Chloroflexota</taxon>
        <taxon>Caldilineae</taxon>
        <taxon>Caldilineales</taxon>
        <taxon>Caldilineaceae</taxon>
        <taxon>Litorilinea</taxon>
    </lineage>
</organism>
<evidence type="ECO:0000259" key="6">
    <source>
        <dbReference type="PROSITE" id="PS51794"/>
    </source>
</evidence>
<feature type="domain" description="DAC" evidence="6">
    <location>
        <begin position="10"/>
        <end position="168"/>
    </location>
</feature>
<keyword evidence="4" id="KW-0547">Nucleotide-binding</keyword>
<evidence type="ECO:0000256" key="4">
    <source>
        <dbReference type="ARBA" id="ARBA00022741"/>
    </source>
</evidence>
<reference evidence="7 8" key="1">
    <citation type="submission" date="2019-06" db="EMBL/GenBank/DDBJ databases">
        <title>Genome sequence of Litorilinea aerophila BAA-2444.</title>
        <authorList>
            <person name="Maclea K.S."/>
            <person name="Maurais E.G."/>
            <person name="Iannazzi L.C."/>
        </authorList>
    </citation>
    <scope>NUCLEOTIDE SEQUENCE [LARGE SCALE GENOMIC DNA]</scope>
    <source>
        <strain evidence="7 8">ATCC BAA-2444</strain>
    </source>
</reference>
<dbReference type="InterPro" id="IPR036888">
    <property type="entry name" value="DNA_integrity_DisA_N_sf"/>
</dbReference>
<dbReference type="RefSeq" id="WP_141612564.1">
    <property type="nucleotide sequence ID" value="NZ_VIGC02000057.1"/>
</dbReference>
<keyword evidence="2" id="KW-0808">Transferase</keyword>
<dbReference type="InterPro" id="IPR003390">
    <property type="entry name" value="DNA_integrity_scan_DisA_N"/>
</dbReference>
<evidence type="ECO:0000313" key="8">
    <source>
        <dbReference type="Proteomes" id="UP000317371"/>
    </source>
</evidence>
<protein>
    <recommendedName>
        <fullName evidence="6">DAC domain-containing protein</fullName>
    </recommendedName>
</protein>
<evidence type="ECO:0000256" key="3">
    <source>
        <dbReference type="ARBA" id="ARBA00022695"/>
    </source>
</evidence>
<dbReference type="OrthoDB" id="9775217at2"/>
<dbReference type="Proteomes" id="UP000317371">
    <property type="component" value="Unassembled WGS sequence"/>
</dbReference>
<dbReference type="PANTHER" id="PTHR34185">
    <property type="entry name" value="DIADENYLATE CYCLASE"/>
    <property type="match status" value="1"/>
</dbReference>
<evidence type="ECO:0000256" key="1">
    <source>
        <dbReference type="ARBA" id="ARBA00000877"/>
    </source>
</evidence>